<sequence>MPSKPFVNAVKKFGYGINIELWYIVSSFRSEDRFSLVLSLKTKHSWSDVLYNKNAKKYGVGIFLPDNKIEGLTTKDGFTTDNQTSDEANKNNTWVNNKGVLYASDVENFDQKELINYLMGNFVNGTGPENIIFPTNGAASLKLKNSGIANEAITQLLDKNIDFVELQVSGNFHAPSSIARNGFLAIETFIGSASVSVSRTTGGNLYVKIFNVTSLTSGDAEKHWWWNNYSNSVVRSNDGNNKYGNISQTFSFTIKDPNTY</sequence>
<organism evidence="1 2">
    <name type="scientific">Lacihabitans soyangensis</name>
    <dbReference type="NCBI Taxonomy" id="869394"/>
    <lineage>
        <taxon>Bacteria</taxon>
        <taxon>Pseudomonadati</taxon>
        <taxon>Bacteroidota</taxon>
        <taxon>Cytophagia</taxon>
        <taxon>Cytophagales</taxon>
        <taxon>Leadbetterellaceae</taxon>
        <taxon>Lacihabitans</taxon>
    </lineage>
</organism>
<keyword evidence="2" id="KW-1185">Reference proteome</keyword>
<gene>
    <name evidence="1" type="ORF">EGI31_22545</name>
</gene>
<name>A0AAE3H5S9_9BACT</name>
<comment type="caution">
    <text evidence="1">The sequence shown here is derived from an EMBL/GenBank/DDBJ whole genome shotgun (WGS) entry which is preliminary data.</text>
</comment>
<proteinExistence type="predicted"/>
<dbReference type="RefSeq" id="WP_255039436.1">
    <property type="nucleotide sequence ID" value="NZ_RJUF01000191.1"/>
</dbReference>
<dbReference type="Proteomes" id="UP001204144">
    <property type="component" value="Unassembled WGS sequence"/>
</dbReference>
<protein>
    <submittedName>
        <fullName evidence="1">Uncharacterized protein</fullName>
    </submittedName>
</protein>
<evidence type="ECO:0000313" key="2">
    <source>
        <dbReference type="Proteomes" id="UP001204144"/>
    </source>
</evidence>
<accession>A0AAE3H5S9</accession>
<evidence type="ECO:0000313" key="1">
    <source>
        <dbReference type="EMBL" id="MCP9765724.1"/>
    </source>
</evidence>
<dbReference type="EMBL" id="RJUF01000191">
    <property type="protein sequence ID" value="MCP9765724.1"/>
    <property type="molecule type" value="Genomic_DNA"/>
</dbReference>
<dbReference type="AlphaFoldDB" id="A0AAE3H5S9"/>
<reference evidence="1 2" key="1">
    <citation type="submission" date="2018-11" db="EMBL/GenBank/DDBJ databases">
        <title>Novel bacteria species description.</title>
        <authorList>
            <person name="Han J.-H."/>
        </authorList>
    </citation>
    <scope>NUCLEOTIDE SEQUENCE [LARGE SCALE GENOMIC DNA]</scope>
    <source>
        <strain evidence="1 2">KCTC23259</strain>
    </source>
</reference>